<evidence type="ECO:0000256" key="2">
    <source>
        <dbReference type="SAM" id="Phobius"/>
    </source>
</evidence>
<evidence type="ECO:0000313" key="5">
    <source>
        <dbReference type="Proteomes" id="UP000219482"/>
    </source>
</evidence>
<dbReference type="PANTHER" id="PTHR22911">
    <property type="entry name" value="ACYL-MALONYL CONDENSING ENZYME-RELATED"/>
    <property type="match status" value="1"/>
</dbReference>
<dbReference type="AlphaFoldDB" id="A0A286GZ62"/>
<dbReference type="EMBL" id="OCNK01000003">
    <property type="protein sequence ID" value="SOE00389.1"/>
    <property type="molecule type" value="Genomic_DNA"/>
</dbReference>
<dbReference type="Pfam" id="PF00892">
    <property type="entry name" value="EamA"/>
    <property type="match status" value="2"/>
</dbReference>
<keyword evidence="5" id="KW-1185">Reference proteome</keyword>
<evidence type="ECO:0000313" key="4">
    <source>
        <dbReference type="EMBL" id="SOE00389.1"/>
    </source>
</evidence>
<feature type="transmembrane region" description="Helical" evidence="2">
    <location>
        <begin position="88"/>
        <end position="106"/>
    </location>
</feature>
<sequence length="274" mass="27354">MAGLLMALSAGILWGSADFAGGRLSRRLPLLIVVTCSQGAGLVALTIVLLVRGHPAVGAVGWGVVAGLLSLGSVTCFYRALAVGTMSVVAPLVATSAAVPVLAGVVEGERPGTVAAAGIAVALTGIVLVSRQMAHEPPENHRLSVVLAVVAAVFAGAQLVALQRAGAVDALTGVAASRAMSVAVLVIVLMLSRASAPARDLPAAAMVGLLDTGANLAYTFASARSLLSLAGVLASVYPAVTVAFARFVLHERLRPSQWAGASLAFAGVLLIVSG</sequence>
<proteinExistence type="inferred from homology"/>
<dbReference type="RefSeq" id="WP_143278458.1">
    <property type="nucleotide sequence ID" value="NZ_OCNK01000003.1"/>
</dbReference>
<dbReference type="Gene3D" id="1.10.3730.20">
    <property type="match status" value="1"/>
</dbReference>
<dbReference type="PANTHER" id="PTHR22911:SF137">
    <property type="entry name" value="SOLUTE CARRIER FAMILY 35 MEMBER G2-RELATED"/>
    <property type="match status" value="1"/>
</dbReference>
<feature type="transmembrane region" description="Helical" evidence="2">
    <location>
        <begin position="112"/>
        <end position="131"/>
    </location>
</feature>
<feature type="transmembrane region" description="Helical" evidence="2">
    <location>
        <begin position="28"/>
        <end position="51"/>
    </location>
</feature>
<organism evidence="4 5">
    <name type="scientific">Blastococcus haudaquaticus</name>
    <dbReference type="NCBI Taxonomy" id="1938745"/>
    <lineage>
        <taxon>Bacteria</taxon>
        <taxon>Bacillati</taxon>
        <taxon>Actinomycetota</taxon>
        <taxon>Actinomycetes</taxon>
        <taxon>Geodermatophilales</taxon>
        <taxon>Geodermatophilaceae</taxon>
        <taxon>Blastococcus</taxon>
    </lineage>
</organism>
<evidence type="ECO:0000256" key="1">
    <source>
        <dbReference type="ARBA" id="ARBA00007362"/>
    </source>
</evidence>
<feature type="domain" description="EamA" evidence="3">
    <location>
        <begin position="2"/>
        <end position="130"/>
    </location>
</feature>
<gene>
    <name evidence="4" type="ORF">SAMN06272739_2569</name>
</gene>
<name>A0A286GZ62_9ACTN</name>
<dbReference type="OrthoDB" id="68076at2"/>
<feature type="domain" description="EamA" evidence="3">
    <location>
        <begin position="144"/>
        <end position="272"/>
    </location>
</feature>
<dbReference type="InterPro" id="IPR000620">
    <property type="entry name" value="EamA_dom"/>
</dbReference>
<keyword evidence="2" id="KW-0812">Transmembrane</keyword>
<dbReference type="InterPro" id="IPR037185">
    <property type="entry name" value="EmrE-like"/>
</dbReference>
<keyword evidence="2" id="KW-1133">Transmembrane helix</keyword>
<feature type="transmembrane region" description="Helical" evidence="2">
    <location>
        <begin position="143"/>
        <end position="164"/>
    </location>
</feature>
<feature type="transmembrane region" description="Helical" evidence="2">
    <location>
        <begin position="227"/>
        <end position="249"/>
    </location>
</feature>
<dbReference type="GO" id="GO:0016020">
    <property type="term" value="C:membrane"/>
    <property type="evidence" value="ECO:0007669"/>
    <property type="project" value="InterPro"/>
</dbReference>
<feature type="transmembrane region" description="Helical" evidence="2">
    <location>
        <begin position="170"/>
        <end position="191"/>
    </location>
</feature>
<protein>
    <submittedName>
        <fullName evidence="4">Glucose uptake protein GlcU</fullName>
    </submittedName>
</protein>
<reference evidence="5" key="1">
    <citation type="submission" date="2017-09" db="EMBL/GenBank/DDBJ databases">
        <authorList>
            <person name="Varghese N."/>
            <person name="Submissions S."/>
        </authorList>
    </citation>
    <scope>NUCLEOTIDE SEQUENCE [LARGE SCALE GENOMIC DNA]</scope>
    <source>
        <strain evidence="5">DSM 44270</strain>
    </source>
</reference>
<feature type="transmembrane region" description="Helical" evidence="2">
    <location>
        <begin position="57"/>
        <end position="81"/>
    </location>
</feature>
<evidence type="ECO:0000259" key="3">
    <source>
        <dbReference type="Pfam" id="PF00892"/>
    </source>
</evidence>
<accession>A0A286GZ62</accession>
<keyword evidence="2" id="KW-0472">Membrane</keyword>
<comment type="similarity">
    <text evidence="1">Belongs to the EamA transporter family.</text>
</comment>
<dbReference type="Proteomes" id="UP000219482">
    <property type="component" value="Unassembled WGS sequence"/>
</dbReference>
<dbReference type="SUPFAM" id="SSF103481">
    <property type="entry name" value="Multidrug resistance efflux transporter EmrE"/>
    <property type="match status" value="2"/>
</dbReference>
<feature type="transmembrane region" description="Helical" evidence="2">
    <location>
        <begin position="203"/>
        <end position="221"/>
    </location>
</feature>